<proteinExistence type="predicted"/>
<organism evidence="1 2">
    <name type="scientific">Rotaria magnacalcarata</name>
    <dbReference type="NCBI Taxonomy" id="392030"/>
    <lineage>
        <taxon>Eukaryota</taxon>
        <taxon>Metazoa</taxon>
        <taxon>Spiralia</taxon>
        <taxon>Gnathifera</taxon>
        <taxon>Rotifera</taxon>
        <taxon>Eurotatoria</taxon>
        <taxon>Bdelloidea</taxon>
        <taxon>Philodinida</taxon>
        <taxon>Philodinidae</taxon>
        <taxon>Rotaria</taxon>
    </lineage>
</organism>
<dbReference type="GO" id="GO:0000398">
    <property type="term" value="P:mRNA splicing, via spliceosome"/>
    <property type="evidence" value="ECO:0007669"/>
    <property type="project" value="InterPro"/>
</dbReference>
<dbReference type="EMBL" id="CAJOBF010001059">
    <property type="protein sequence ID" value="CAF3907652.1"/>
    <property type="molecule type" value="Genomic_DNA"/>
</dbReference>
<dbReference type="PANTHER" id="PTHR43979:SF1">
    <property type="entry name" value="PRE-MRNA-PROCESSING FACTOR 17"/>
    <property type="match status" value="1"/>
</dbReference>
<reference evidence="1" key="1">
    <citation type="submission" date="2021-02" db="EMBL/GenBank/DDBJ databases">
        <authorList>
            <person name="Nowell W R."/>
        </authorList>
    </citation>
    <scope>NUCLEOTIDE SEQUENCE</scope>
</reference>
<dbReference type="GO" id="GO:0071013">
    <property type="term" value="C:catalytic step 2 spliceosome"/>
    <property type="evidence" value="ECO:0007669"/>
    <property type="project" value="InterPro"/>
</dbReference>
<accession>A0A819HY90</accession>
<sequence>MRKYAEPSQVLHDINFNNTRIELHSGSYNKTAKLWNTKIEEYDRDLGDTNKLTFVDRIRRIISLFDEKRICICKWSIVNDFKYIVNLTIYVFNPHYCSMMKLLVYFEILI</sequence>
<name>A0A819HY90_9BILA</name>
<protein>
    <submittedName>
        <fullName evidence="1">Uncharacterized protein</fullName>
    </submittedName>
</protein>
<gene>
    <name evidence="1" type="ORF">UXM345_LOCUS10895</name>
</gene>
<dbReference type="GO" id="GO:0003729">
    <property type="term" value="F:mRNA binding"/>
    <property type="evidence" value="ECO:0007669"/>
    <property type="project" value="TreeGrafter"/>
</dbReference>
<dbReference type="InterPro" id="IPR032847">
    <property type="entry name" value="PRPF17"/>
</dbReference>
<evidence type="ECO:0000313" key="1">
    <source>
        <dbReference type="EMBL" id="CAF3907652.1"/>
    </source>
</evidence>
<dbReference type="AlphaFoldDB" id="A0A819HY90"/>
<evidence type="ECO:0000313" key="2">
    <source>
        <dbReference type="Proteomes" id="UP000663842"/>
    </source>
</evidence>
<dbReference type="PANTHER" id="PTHR43979">
    <property type="entry name" value="PRE-MRNA-PROCESSING FACTOR 17"/>
    <property type="match status" value="1"/>
</dbReference>
<dbReference type="Proteomes" id="UP000663842">
    <property type="component" value="Unassembled WGS sequence"/>
</dbReference>
<comment type="caution">
    <text evidence="1">The sequence shown here is derived from an EMBL/GenBank/DDBJ whole genome shotgun (WGS) entry which is preliminary data.</text>
</comment>